<sequence length="197" mass="21230">MKTFLALGALAALFQSTSCLEAEVYKIRPAGGVSTRVLTDTGEPNAPLKFDIAVSVPGPLSPLGTSIPGLTELSSNQTWYFVPNPDANYQSVDGSFPLANRFTITSVIGYNISCGNQVGSPCVSSSQPHTEYSVRTTRFGTYHIIDTQSDYFLRAYGEDGVRLAAEDNSIQEEFYFDKVPTNQPGFAESLFGDLGSS</sequence>
<feature type="chain" id="PRO_5024826747" evidence="1">
    <location>
        <begin position="20"/>
        <end position="197"/>
    </location>
</feature>
<proteinExistence type="predicted"/>
<dbReference type="EMBL" id="ML738585">
    <property type="protein sequence ID" value="KAE8168577.1"/>
    <property type="molecule type" value="Genomic_DNA"/>
</dbReference>
<evidence type="ECO:0000256" key="1">
    <source>
        <dbReference type="SAM" id="SignalP"/>
    </source>
</evidence>
<dbReference type="Proteomes" id="UP000326950">
    <property type="component" value="Unassembled WGS sequence"/>
</dbReference>
<gene>
    <name evidence="2" type="ORF">BDV40DRAFT_294529</name>
</gene>
<evidence type="ECO:0000313" key="3">
    <source>
        <dbReference type="Proteomes" id="UP000326950"/>
    </source>
</evidence>
<name>A0A5N6VD05_ASPTM</name>
<keyword evidence="3" id="KW-1185">Reference proteome</keyword>
<accession>A0A5N6VD05</accession>
<organism evidence="2 3">
    <name type="scientific">Aspergillus tamarii</name>
    <dbReference type="NCBI Taxonomy" id="41984"/>
    <lineage>
        <taxon>Eukaryota</taxon>
        <taxon>Fungi</taxon>
        <taxon>Dikarya</taxon>
        <taxon>Ascomycota</taxon>
        <taxon>Pezizomycotina</taxon>
        <taxon>Eurotiomycetes</taxon>
        <taxon>Eurotiomycetidae</taxon>
        <taxon>Eurotiales</taxon>
        <taxon>Aspergillaceae</taxon>
        <taxon>Aspergillus</taxon>
        <taxon>Aspergillus subgen. Circumdati</taxon>
    </lineage>
</organism>
<evidence type="ECO:0000313" key="2">
    <source>
        <dbReference type="EMBL" id="KAE8168577.1"/>
    </source>
</evidence>
<dbReference type="AlphaFoldDB" id="A0A5N6VD05"/>
<dbReference type="OrthoDB" id="4490284at2759"/>
<feature type="signal peptide" evidence="1">
    <location>
        <begin position="1"/>
        <end position="19"/>
    </location>
</feature>
<reference evidence="2 3" key="1">
    <citation type="submission" date="2019-04" db="EMBL/GenBank/DDBJ databases">
        <title>Friends and foes A comparative genomics study of 23 Aspergillus species from section Flavi.</title>
        <authorList>
            <consortium name="DOE Joint Genome Institute"/>
            <person name="Kjaerbolling I."/>
            <person name="Vesth T."/>
            <person name="Frisvad J.C."/>
            <person name="Nybo J.L."/>
            <person name="Theobald S."/>
            <person name="Kildgaard S."/>
            <person name="Isbrandt T."/>
            <person name="Kuo A."/>
            <person name="Sato A."/>
            <person name="Lyhne E.K."/>
            <person name="Kogle M.E."/>
            <person name="Wiebenga A."/>
            <person name="Kun R.S."/>
            <person name="Lubbers R.J."/>
            <person name="Makela M.R."/>
            <person name="Barry K."/>
            <person name="Chovatia M."/>
            <person name="Clum A."/>
            <person name="Daum C."/>
            <person name="Haridas S."/>
            <person name="He G."/>
            <person name="LaButti K."/>
            <person name="Lipzen A."/>
            <person name="Mondo S."/>
            <person name="Riley R."/>
            <person name="Salamov A."/>
            <person name="Simmons B.A."/>
            <person name="Magnuson J.K."/>
            <person name="Henrissat B."/>
            <person name="Mortensen U.H."/>
            <person name="Larsen T.O."/>
            <person name="Devries R.P."/>
            <person name="Grigoriev I.V."/>
            <person name="Machida M."/>
            <person name="Baker S.E."/>
            <person name="Andersen M.R."/>
        </authorList>
    </citation>
    <scope>NUCLEOTIDE SEQUENCE [LARGE SCALE GENOMIC DNA]</scope>
    <source>
        <strain evidence="2 3">CBS 117626</strain>
    </source>
</reference>
<keyword evidence="1" id="KW-0732">Signal</keyword>
<protein>
    <submittedName>
        <fullName evidence="2">Uncharacterized protein</fullName>
    </submittedName>
</protein>